<evidence type="ECO:0000313" key="2">
    <source>
        <dbReference type="Proteomes" id="UP000076512"/>
    </source>
</evidence>
<reference evidence="1 2" key="1">
    <citation type="submission" date="2016-04" db="EMBL/GenBank/DDBJ databases">
        <authorList>
            <person name="Evans L.H."/>
            <person name="Alamgir A."/>
            <person name="Owens N."/>
            <person name="Weber N.D."/>
            <person name="Virtaneva K."/>
            <person name="Barbian K."/>
            <person name="Babar A."/>
            <person name="Rosenke K."/>
        </authorList>
    </citation>
    <scope>NUCLEOTIDE SEQUENCE [LARGE SCALE GENOMIC DNA]</scope>
    <source>
        <strain evidence="1 2">IFM 0406</strain>
    </source>
</reference>
<dbReference type="STRING" id="455432.AWN90_11460"/>
<sequence>MSELSIRLEGCNGEWFTLHGKGAGDKGVFLGPRPEGIYDEPTETIWQSHAYQIGADFGGIKIHKRDVVLGIEVVGDKSGTWKQNDSRWRQAWSYEKDSTLWIETTDSRRYLKLRLSETPTFAPDFDPFTDDYGHIIMTCAAGNPRWYEATDYTHEWVYQGDPKGLLVVENPTDVEVWPKYVCQAHPSKAGTIWVLPDFSFGSDRADALRAVFPNEDLDHRAVPLPPLQPREQLVVDTDEHEEQLTSNIDTEPWMRFEGRCFLFPLPPRTPRTELPVTVAGAEEGMGIQVRIPRPWSRPWGLE</sequence>
<keyword evidence="2" id="KW-1185">Reference proteome</keyword>
<dbReference type="Proteomes" id="UP000076512">
    <property type="component" value="Unassembled WGS sequence"/>
</dbReference>
<proteinExistence type="predicted"/>
<evidence type="ECO:0000313" key="1">
    <source>
        <dbReference type="EMBL" id="KZM68480.1"/>
    </source>
</evidence>
<dbReference type="AlphaFoldDB" id="A0A164HG05"/>
<organism evidence="1 2">
    <name type="scientific">Nocardia terpenica</name>
    <dbReference type="NCBI Taxonomy" id="455432"/>
    <lineage>
        <taxon>Bacteria</taxon>
        <taxon>Bacillati</taxon>
        <taxon>Actinomycetota</taxon>
        <taxon>Actinomycetes</taxon>
        <taxon>Mycobacteriales</taxon>
        <taxon>Nocardiaceae</taxon>
        <taxon>Nocardia</taxon>
    </lineage>
</organism>
<protein>
    <submittedName>
        <fullName evidence="1">Uncharacterized protein</fullName>
    </submittedName>
</protein>
<comment type="caution">
    <text evidence="1">The sequence shown here is derived from an EMBL/GenBank/DDBJ whole genome shotgun (WGS) entry which is preliminary data.</text>
</comment>
<dbReference type="EMBL" id="LWGR01000021">
    <property type="protein sequence ID" value="KZM68480.1"/>
    <property type="molecule type" value="Genomic_DNA"/>
</dbReference>
<gene>
    <name evidence="1" type="ORF">AWN90_11460</name>
</gene>
<accession>A0A164HG05</accession>
<name>A0A164HG05_9NOCA</name>